<sequence length="132" mass="15027">INITNSQCQMLPYNYTTITSVLSIVKSIEMEKFLKFFSYLGRLSCYQHIMLFGCSLALPNLCEINGTDHSLLPCRTFCEEAKEGCEPVLGMVNASWPEFLKCSQFQNKTENDTTTRVCFSPHQEKGKQNPLL</sequence>
<dbReference type="InterPro" id="IPR015526">
    <property type="entry name" value="Frizzled/SFRP"/>
</dbReference>
<dbReference type="Pfam" id="PF01392">
    <property type="entry name" value="Fz"/>
    <property type="match status" value="1"/>
</dbReference>
<dbReference type="Gene3D" id="1.10.2000.10">
    <property type="entry name" value="Frizzled cysteine-rich domain"/>
    <property type="match status" value="1"/>
</dbReference>
<dbReference type="Ensembl" id="ENSMUNT00000031997.1">
    <property type="protein sequence ID" value="ENSMUNP00000031285.1"/>
    <property type="gene ID" value="ENSMUNG00000018173.1"/>
</dbReference>
<dbReference type="GO" id="GO:0005886">
    <property type="term" value="C:plasma membrane"/>
    <property type="evidence" value="ECO:0007669"/>
    <property type="project" value="TreeGrafter"/>
</dbReference>
<dbReference type="GO" id="GO:0042813">
    <property type="term" value="F:Wnt receptor activity"/>
    <property type="evidence" value="ECO:0007669"/>
    <property type="project" value="TreeGrafter"/>
</dbReference>
<protein>
    <submittedName>
        <fullName evidence="4">Uncharacterized protein</fullName>
    </submittedName>
</protein>
<dbReference type="GO" id="GO:0035567">
    <property type="term" value="P:non-canonical Wnt signaling pathway"/>
    <property type="evidence" value="ECO:0007669"/>
    <property type="project" value="TreeGrafter"/>
</dbReference>
<reference evidence="4" key="3">
    <citation type="submission" date="2025-09" db="UniProtKB">
        <authorList>
            <consortium name="Ensembl"/>
        </authorList>
    </citation>
    <scope>IDENTIFICATION</scope>
</reference>
<proteinExistence type="predicted"/>
<evidence type="ECO:0000256" key="1">
    <source>
        <dbReference type="ARBA" id="ARBA00022473"/>
    </source>
</evidence>
<dbReference type="GO" id="GO:0060070">
    <property type="term" value="P:canonical Wnt signaling pathway"/>
    <property type="evidence" value="ECO:0007669"/>
    <property type="project" value="TreeGrafter"/>
</dbReference>
<dbReference type="SUPFAM" id="SSF63501">
    <property type="entry name" value="Frizzled cysteine-rich domain"/>
    <property type="match status" value="1"/>
</dbReference>
<evidence type="ECO:0000313" key="4">
    <source>
        <dbReference type="Ensembl" id="ENSMUNP00000031285.1"/>
    </source>
</evidence>
<dbReference type="AlphaFoldDB" id="A0A8V5H2R0"/>
<reference evidence="4" key="1">
    <citation type="submission" date="2020-03" db="EMBL/GenBank/DDBJ databases">
        <title>Melopsittacus undulatus (budgerigar) genome, bMelUnd1, maternal haplotype with Z.</title>
        <authorList>
            <person name="Gedman G."/>
            <person name="Mountcastle J."/>
            <person name="Haase B."/>
            <person name="Formenti G."/>
            <person name="Wright T."/>
            <person name="Apodaca J."/>
            <person name="Pelan S."/>
            <person name="Chow W."/>
            <person name="Rhie A."/>
            <person name="Howe K."/>
            <person name="Fedrigo O."/>
            <person name="Jarvis E.D."/>
        </authorList>
    </citation>
    <scope>NUCLEOTIDE SEQUENCE [LARGE SCALE GENOMIC DNA]</scope>
</reference>
<comment type="caution">
    <text evidence="3">Lacks conserved residue(s) required for the propagation of feature annotation.</text>
</comment>
<dbReference type="SMART" id="SM00063">
    <property type="entry name" value="FRI"/>
    <property type="match status" value="1"/>
</dbReference>
<feature type="disulfide bond" evidence="3">
    <location>
        <begin position="78"/>
        <end position="102"/>
    </location>
</feature>
<dbReference type="PANTHER" id="PTHR11309">
    <property type="entry name" value="FRIZZLED"/>
    <property type="match status" value="1"/>
</dbReference>
<organism evidence="4 5">
    <name type="scientific">Melopsittacus undulatus</name>
    <name type="common">Budgerigar</name>
    <name type="synonym">Psittacus undulatus</name>
    <dbReference type="NCBI Taxonomy" id="13146"/>
    <lineage>
        <taxon>Eukaryota</taxon>
        <taxon>Metazoa</taxon>
        <taxon>Chordata</taxon>
        <taxon>Craniata</taxon>
        <taxon>Vertebrata</taxon>
        <taxon>Euteleostomi</taxon>
        <taxon>Archelosauria</taxon>
        <taxon>Archosauria</taxon>
        <taxon>Dinosauria</taxon>
        <taxon>Saurischia</taxon>
        <taxon>Theropoda</taxon>
        <taxon>Coelurosauria</taxon>
        <taxon>Aves</taxon>
        <taxon>Neognathae</taxon>
        <taxon>Neoaves</taxon>
        <taxon>Telluraves</taxon>
        <taxon>Australaves</taxon>
        <taxon>Psittaciformes</taxon>
        <taxon>Psittaculidae</taxon>
        <taxon>Melopsittacus</taxon>
    </lineage>
</organism>
<keyword evidence="2 3" id="KW-1015">Disulfide bond</keyword>
<reference evidence="4" key="2">
    <citation type="submission" date="2025-08" db="UniProtKB">
        <authorList>
            <consortium name="Ensembl"/>
        </authorList>
    </citation>
    <scope>IDENTIFICATION</scope>
</reference>
<dbReference type="InterPro" id="IPR036790">
    <property type="entry name" value="Frizzled_dom_sf"/>
</dbReference>
<feature type="disulfide bond" evidence="3">
    <location>
        <begin position="8"/>
        <end position="54"/>
    </location>
</feature>
<name>A0A8V5H2R0_MELUD</name>
<keyword evidence="1" id="KW-0217">Developmental protein</keyword>
<dbReference type="InterPro" id="IPR020067">
    <property type="entry name" value="Frizzled_dom"/>
</dbReference>
<dbReference type="PROSITE" id="PS50038">
    <property type="entry name" value="FZ"/>
    <property type="match status" value="1"/>
</dbReference>
<dbReference type="GO" id="GO:0017147">
    <property type="term" value="F:Wnt-protein binding"/>
    <property type="evidence" value="ECO:0007669"/>
    <property type="project" value="TreeGrafter"/>
</dbReference>
<accession>A0A8V5H2R0</accession>
<keyword evidence="5" id="KW-1185">Reference proteome</keyword>
<evidence type="ECO:0000256" key="2">
    <source>
        <dbReference type="ARBA" id="ARBA00023157"/>
    </source>
</evidence>
<dbReference type="Proteomes" id="UP000694405">
    <property type="component" value="Unassembled WGS sequence"/>
</dbReference>
<evidence type="ECO:0000256" key="3">
    <source>
        <dbReference type="PROSITE-ProRule" id="PRU00090"/>
    </source>
</evidence>
<evidence type="ECO:0000313" key="5">
    <source>
        <dbReference type="Proteomes" id="UP000694405"/>
    </source>
</evidence>